<comment type="caution">
    <text evidence="8">The sequence shown here is derived from an EMBL/GenBank/DDBJ whole genome shotgun (WGS) entry which is preliminary data.</text>
</comment>
<evidence type="ECO:0000256" key="6">
    <source>
        <dbReference type="RuleBase" id="RU361277"/>
    </source>
</evidence>
<accession>A0ABR3PBH6</accession>
<dbReference type="GeneID" id="95980210"/>
<comment type="cofactor">
    <cofactor evidence="1 6">
        <name>Zn(2+)</name>
        <dbReference type="ChEBI" id="CHEBI:29105"/>
    </cofactor>
</comment>
<evidence type="ECO:0000256" key="5">
    <source>
        <dbReference type="ARBA" id="ARBA00023002"/>
    </source>
</evidence>
<evidence type="ECO:0000256" key="2">
    <source>
        <dbReference type="ARBA" id="ARBA00008072"/>
    </source>
</evidence>
<dbReference type="InterPro" id="IPR002328">
    <property type="entry name" value="ADH_Zn_CS"/>
</dbReference>
<dbReference type="CDD" id="cd08233">
    <property type="entry name" value="butanediol_DH_like"/>
    <property type="match status" value="1"/>
</dbReference>
<proteinExistence type="inferred from homology"/>
<dbReference type="Pfam" id="PF08240">
    <property type="entry name" value="ADH_N"/>
    <property type="match status" value="1"/>
</dbReference>
<dbReference type="InterPro" id="IPR011032">
    <property type="entry name" value="GroES-like_sf"/>
</dbReference>
<keyword evidence="3 6" id="KW-0479">Metal-binding</keyword>
<dbReference type="SUPFAM" id="SSF51735">
    <property type="entry name" value="NAD(P)-binding Rossmann-fold domains"/>
    <property type="match status" value="1"/>
</dbReference>
<keyword evidence="9" id="KW-1185">Reference proteome</keyword>
<evidence type="ECO:0000256" key="3">
    <source>
        <dbReference type="ARBA" id="ARBA00022723"/>
    </source>
</evidence>
<dbReference type="Gene3D" id="3.40.50.720">
    <property type="entry name" value="NAD(P)-binding Rossmann-like Domain"/>
    <property type="match status" value="1"/>
</dbReference>
<organism evidence="8 9">
    <name type="scientific">Neodothiora populina</name>
    <dbReference type="NCBI Taxonomy" id="2781224"/>
    <lineage>
        <taxon>Eukaryota</taxon>
        <taxon>Fungi</taxon>
        <taxon>Dikarya</taxon>
        <taxon>Ascomycota</taxon>
        <taxon>Pezizomycotina</taxon>
        <taxon>Dothideomycetes</taxon>
        <taxon>Dothideomycetidae</taxon>
        <taxon>Dothideales</taxon>
        <taxon>Dothioraceae</taxon>
        <taxon>Neodothiora</taxon>
    </lineage>
</organism>
<reference evidence="8 9" key="1">
    <citation type="submission" date="2024-07" db="EMBL/GenBank/DDBJ databases">
        <title>Draft sequence of the Neodothiora populina.</title>
        <authorList>
            <person name="Drown D.D."/>
            <person name="Schuette U.S."/>
            <person name="Buechlein A.B."/>
            <person name="Rusch D.R."/>
            <person name="Winton L.W."/>
            <person name="Adams G.A."/>
        </authorList>
    </citation>
    <scope>NUCLEOTIDE SEQUENCE [LARGE SCALE GENOMIC DNA]</scope>
    <source>
        <strain evidence="8 9">CPC 39397</strain>
    </source>
</reference>
<dbReference type="Gene3D" id="3.90.180.10">
    <property type="entry name" value="Medium-chain alcohol dehydrogenases, catalytic domain"/>
    <property type="match status" value="1"/>
</dbReference>
<name>A0ABR3PBH6_9PEZI</name>
<dbReference type="InterPro" id="IPR013154">
    <property type="entry name" value="ADH-like_N"/>
</dbReference>
<protein>
    <recommendedName>
        <fullName evidence="7">Enoyl reductase (ER) domain-containing protein</fullName>
    </recommendedName>
</protein>
<dbReference type="RefSeq" id="XP_069199341.1">
    <property type="nucleotide sequence ID" value="XM_069346476.1"/>
</dbReference>
<evidence type="ECO:0000313" key="9">
    <source>
        <dbReference type="Proteomes" id="UP001562354"/>
    </source>
</evidence>
<comment type="similarity">
    <text evidence="2 6">Belongs to the zinc-containing alcohol dehydrogenase family.</text>
</comment>
<evidence type="ECO:0000313" key="8">
    <source>
        <dbReference type="EMBL" id="KAL1303066.1"/>
    </source>
</evidence>
<dbReference type="PANTHER" id="PTHR43161">
    <property type="entry name" value="SORBITOL DEHYDROGENASE"/>
    <property type="match status" value="1"/>
</dbReference>
<dbReference type="InterPro" id="IPR013149">
    <property type="entry name" value="ADH-like_C"/>
</dbReference>
<dbReference type="PANTHER" id="PTHR43161:SF23">
    <property type="entry name" value="(R,R)-BUTANEDIOL DEHYDROGENASE-RELATED"/>
    <property type="match status" value="1"/>
</dbReference>
<sequence>MGPVKALRLYGKKDIRVDNIDPIPCGTDEVRLKIAYCGICGTDIHEYLASPIFAPAPGSVNEFTNVGLPVVLGHEMSGTIVEVGSDVHELQIGQSVSVSPALDDRHYGLPSCSRCHDNKLNICKSYASYGLNAEGGGFADEIVVSKYNVFALPAGVSLKIGALAEPLAVAWHCIRTSGFEAGQNALIMGAGPIGLAILLLLRVWDADKIIITEIAEQRALQAKKFGADVVVDPLGKPSNGVTSGETVSPIMEAVHQFTEDGVDVSFDTTGLQSNLDAGLAALKAGGAFYNVAIHEKPLQLNLNDVGFLEKNLMGGICYTPEDFDQVITAMATGKIPFEQMITSVVPLSNVIEGGFMELMNNRSAHVKILIQPDQV</sequence>
<dbReference type="EMBL" id="JBFMKM010000010">
    <property type="protein sequence ID" value="KAL1303066.1"/>
    <property type="molecule type" value="Genomic_DNA"/>
</dbReference>
<dbReference type="Pfam" id="PF00107">
    <property type="entry name" value="ADH_zinc_N"/>
    <property type="match status" value="1"/>
</dbReference>
<dbReference type="InterPro" id="IPR020843">
    <property type="entry name" value="ER"/>
</dbReference>
<dbReference type="InterPro" id="IPR036291">
    <property type="entry name" value="NAD(P)-bd_dom_sf"/>
</dbReference>
<dbReference type="SMART" id="SM00829">
    <property type="entry name" value="PKS_ER"/>
    <property type="match status" value="1"/>
</dbReference>
<dbReference type="Proteomes" id="UP001562354">
    <property type="component" value="Unassembled WGS sequence"/>
</dbReference>
<keyword evidence="5" id="KW-0560">Oxidoreductase</keyword>
<evidence type="ECO:0000256" key="4">
    <source>
        <dbReference type="ARBA" id="ARBA00022833"/>
    </source>
</evidence>
<dbReference type="SUPFAM" id="SSF50129">
    <property type="entry name" value="GroES-like"/>
    <property type="match status" value="1"/>
</dbReference>
<keyword evidence="4 6" id="KW-0862">Zinc</keyword>
<dbReference type="PROSITE" id="PS00059">
    <property type="entry name" value="ADH_ZINC"/>
    <property type="match status" value="1"/>
</dbReference>
<evidence type="ECO:0000256" key="1">
    <source>
        <dbReference type="ARBA" id="ARBA00001947"/>
    </source>
</evidence>
<gene>
    <name evidence="8" type="ORF">AAFC00_006511</name>
</gene>
<evidence type="ECO:0000259" key="7">
    <source>
        <dbReference type="SMART" id="SM00829"/>
    </source>
</evidence>
<feature type="domain" description="Enoyl reductase (ER)" evidence="7">
    <location>
        <begin position="2"/>
        <end position="370"/>
    </location>
</feature>